<organism evidence="2 3">
    <name type="scientific">Bacillus carboniphilus</name>
    <dbReference type="NCBI Taxonomy" id="86663"/>
    <lineage>
        <taxon>Bacteria</taxon>
        <taxon>Bacillati</taxon>
        <taxon>Bacillota</taxon>
        <taxon>Bacilli</taxon>
        <taxon>Bacillales</taxon>
        <taxon>Bacillaceae</taxon>
        <taxon>Bacillus</taxon>
    </lineage>
</organism>
<dbReference type="InterPro" id="IPR013783">
    <property type="entry name" value="Ig-like_fold"/>
</dbReference>
<evidence type="ECO:0000313" key="2">
    <source>
        <dbReference type="EMBL" id="WLR42799.1"/>
    </source>
</evidence>
<proteinExistence type="predicted"/>
<evidence type="ECO:0000259" key="1">
    <source>
        <dbReference type="PROSITE" id="PS50853"/>
    </source>
</evidence>
<dbReference type="Gene3D" id="2.60.40.10">
    <property type="entry name" value="Immunoglobulins"/>
    <property type="match status" value="2"/>
</dbReference>
<evidence type="ECO:0000313" key="3">
    <source>
        <dbReference type="Proteomes" id="UP001197974"/>
    </source>
</evidence>
<dbReference type="InterPro" id="IPR059177">
    <property type="entry name" value="GH29D-like_dom"/>
</dbReference>
<dbReference type="Pfam" id="PF13290">
    <property type="entry name" value="CHB_HEX_C_1"/>
    <property type="match status" value="1"/>
</dbReference>
<name>A0ABY9JTT4_9BACI</name>
<dbReference type="InterPro" id="IPR036116">
    <property type="entry name" value="FN3_sf"/>
</dbReference>
<dbReference type="SUPFAM" id="SSF49899">
    <property type="entry name" value="Concanavalin A-like lectins/glucanases"/>
    <property type="match status" value="1"/>
</dbReference>
<dbReference type="InterPro" id="IPR013320">
    <property type="entry name" value="ConA-like_dom_sf"/>
</dbReference>
<sequence>MKLNEELLLTRRNYINSYTIELDRWNIKNDKTMPNETGKGLNDAVQWASLNGFNHALLPEGYYLASHNVVPYNRKDYSDNHALCVIDMPNDFTLELHPNAVIELQGNTSPSYDIIRFFRVTRSRITGGKLIGDRKTHMRTMLLTFERGGVNQDGSLNSNPNYIRTPIIDRYDHPGLLTNFRLDNPNRQGIDYYNFFQYNDLISTETLIGFRENVQFSPANPNGRGWFGKINECNKMIITIDIHNTPMTDEELETFKIEVSNSYYTHESGHCIGIYGGHYLEVDHIELCNAMGDGVLNGTSYDYKVDPEDYDLQEVQDHIGSHVLIHDNDIHRNRRQGLSITGHNDVYVWENKIHHIGKDDDGVTPDFIPPAFGIDIESLIGESNLPIKSIYYNTEGVEANFRIHIWNNYIHHNERGHFVNVDGTFVTIENNLFKGYNIGGITSWERYAHVKYENNTFRENCLFEVKGDNFINGAILENSSIKLASTYGAQISNVQIRNGYFYGNASYGYFGQPDVSISASRFSYSFEHGMGNGAKIVFEDWRGKVPNGIDKSKVYYTVNIDSSSFQVSESLYGDPIQLTNEGIYGFIIARTDYSTAYLQNITVSRDSPTMDSTSIGFNLLMNGGVLENITVKNDNCSIRVPNGYSGRPIIVNGLNTINSSGHITGCHIISSQFLSNIENEISFNSHLFPVEIKTTVSNSTFRGIKFLSGDVTVTDCYFIDSEIFKTIGRNTTLFLNNYLENTIISSYWLDTANSLIFSNNIFNHVDSSFTRETTVFDENKDITQLLPDLTPPQVFISPIDGYYPDNQTITFTSNKDETIIYYTLDGSEPTEDSVVFTASFIITSTTTVRYFGIDEKGNQSVKKKAVISIDRQPPADVTSLVAKEVSSDKVELSWSASISEDTIKYRVYQETLLIDETSDLSYTINNLSPLTSYEFTVTAIDRVGNESIGVSITVSTLDDQITPEEISNLTVSYKNHNKICLTWQNPDPNITFEVYLDDALHSEVASPYFIASDLSSGTSYSFKIISKNIVGNRSQGVMVMESTDPVFTGLYVTNGLLSYLETPVNHSVIENPNSYFSKNEEFTIAVTFISNRWTDIFKIWGTNIENRKVQLYRSGDYKFFFTLNGYDIDSKQFHHIPTIISEQYEDIETTYHVVAIRNNTTQRIELYVNNILVGDVRNITTNIHSVLPIDNTIPFIIGTEGRSSILHIAYYNRALNQEELTQNYNFLN</sequence>
<dbReference type="SUPFAM" id="SSF49265">
    <property type="entry name" value="Fibronectin type III"/>
    <property type="match status" value="1"/>
</dbReference>
<dbReference type="InterPro" id="IPR012334">
    <property type="entry name" value="Pectin_lyas_fold"/>
</dbReference>
<dbReference type="EMBL" id="CP129013">
    <property type="protein sequence ID" value="WLR42799.1"/>
    <property type="molecule type" value="Genomic_DNA"/>
</dbReference>
<gene>
    <name evidence="2" type="ORF">LC087_00705</name>
</gene>
<feature type="domain" description="Fibronectin type-III" evidence="1">
    <location>
        <begin position="873"/>
        <end position="959"/>
    </location>
</feature>
<dbReference type="SMART" id="SM00060">
    <property type="entry name" value="FN3"/>
    <property type="match status" value="2"/>
</dbReference>
<dbReference type="InterPro" id="IPR003961">
    <property type="entry name" value="FN3_dom"/>
</dbReference>
<dbReference type="SMART" id="SM00710">
    <property type="entry name" value="PbH1"/>
    <property type="match status" value="8"/>
</dbReference>
<dbReference type="CDD" id="cd00063">
    <property type="entry name" value="FN3"/>
    <property type="match status" value="1"/>
</dbReference>
<dbReference type="InterPro" id="IPR011050">
    <property type="entry name" value="Pectin_lyase_fold/virulence"/>
</dbReference>
<dbReference type="Pfam" id="PF00041">
    <property type="entry name" value="fn3"/>
    <property type="match status" value="1"/>
</dbReference>
<keyword evidence="3" id="KW-1185">Reference proteome</keyword>
<protein>
    <submittedName>
        <fullName evidence="2">Chitobiase/beta-hexosaminidase C-terminal domain-containing protein</fullName>
    </submittedName>
</protein>
<reference evidence="2 3" key="1">
    <citation type="submission" date="2023-06" db="EMBL/GenBank/DDBJ databases">
        <title>Five Gram-positive bacteria isolated from mangrove sediments in Shenzhen, Guangdong, China.</title>
        <authorList>
            <person name="Yu S."/>
            <person name="Zheng W."/>
            <person name="Huang Y."/>
        </authorList>
    </citation>
    <scope>NUCLEOTIDE SEQUENCE [LARGE SCALE GENOMIC DNA]</scope>
    <source>
        <strain evidence="2 3">SaN35-3</strain>
    </source>
</reference>
<dbReference type="InterPro" id="IPR006626">
    <property type="entry name" value="PbH1"/>
</dbReference>
<dbReference type="Gene3D" id="2.160.20.10">
    <property type="entry name" value="Single-stranded right-handed beta-helix, Pectin lyase-like"/>
    <property type="match status" value="1"/>
</dbReference>
<accession>A0ABY9JTT4</accession>
<dbReference type="PROSITE" id="PS50853">
    <property type="entry name" value="FN3"/>
    <property type="match status" value="1"/>
</dbReference>
<dbReference type="Proteomes" id="UP001197974">
    <property type="component" value="Chromosome"/>
</dbReference>
<dbReference type="SUPFAM" id="SSF51126">
    <property type="entry name" value="Pectin lyase-like"/>
    <property type="match status" value="1"/>
</dbReference>
<dbReference type="RefSeq" id="WP_226539374.1">
    <property type="nucleotide sequence ID" value="NZ_CP129013.1"/>
</dbReference>
<dbReference type="Gene3D" id="2.60.120.200">
    <property type="match status" value="1"/>
</dbReference>